<organism evidence="1 2">
    <name type="scientific">Couchioplanes caeruleus subsp. caeruleus</name>
    <dbReference type="NCBI Taxonomy" id="56427"/>
    <lineage>
        <taxon>Bacteria</taxon>
        <taxon>Bacillati</taxon>
        <taxon>Actinomycetota</taxon>
        <taxon>Actinomycetes</taxon>
        <taxon>Micromonosporales</taxon>
        <taxon>Micromonosporaceae</taxon>
        <taxon>Couchioplanes</taxon>
    </lineage>
</organism>
<dbReference type="Proteomes" id="UP000182486">
    <property type="component" value="Unassembled WGS sequence"/>
</dbReference>
<comment type="caution">
    <text evidence="1">The sequence shown here is derived from an EMBL/GenBank/DDBJ whole genome shotgun (WGS) entry which is preliminary data.</text>
</comment>
<dbReference type="RefSeq" id="WP_071805945.1">
    <property type="nucleotide sequence ID" value="NZ_MEIA01000151.1"/>
</dbReference>
<accession>A0A1K0FL73</accession>
<dbReference type="EMBL" id="MEIA01000151">
    <property type="protein sequence ID" value="OJF13480.1"/>
    <property type="molecule type" value="Genomic_DNA"/>
</dbReference>
<protein>
    <submittedName>
        <fullName evidence="1">Uncharacterized protein</fullName>
    </submittedName>
</protein>
<gene>
    <name evidence="1" type="ORF">BG844_15000</name>
</gene>
<evidence type="ECO:0000313" key="1">
    <source>
        <dbReference type="EMBL" id="OJF13480.1"/>
    </source>
</evidence>
<proteinExistence type="predicted"/>
<name>A0A1K0FL73_9ACTN</name>
<evidence type="ECO:0000313" key="2">
    <source>
        <dbReference type="Proteomes" id="UP000182486"/>
    </source>
</evidence>
<dbReference type="AlphaFoldDB" id="A0A1K0FL73"/>
<keyword evidence="2" id="KW-1185">Reference proteome</keyword>
<reference evidence="1 2" key="1">
    <citation type="submission" date="2016-09" db="EMBL/GenBank/DDBJ databases">
        <title>Couchioplanes caeruleus draft genome sequence.</title>
        <authorList>
            <person name="Sheehan J."/>
            <person name="Caffrey P."/>
        </authorList>
    </citation>
    <scope>NUCLEOTIDE SEQUENCE [LARGE SCALE GENOMIC DNA]</scope>
    <source>
        <strain evidence="1 2">DSM 43634</strain>
    </source>
</reference>
<sequence length="295" mass="32360">MPDDFLGDADVAVLRGLIDMPVVDLYELLGTAPLDRLERLAGADPERFGAAVGELLLARDRPDEDPGALLGWLRTVDASWVPAAAAMARRDSRLAGLIAAEVGMPGADLWEILPLSAVTAGYAAGEWWARSMLTDFLGTAQSAPDDRWWERVAALLDTGAEGPDHLADRIRDSLSATEWARADPWPAIAPFVDEVGRRRTVPGRAFDRPYSELFGRDEPRVRRAAVEAGHLEATVARWLDAGRDVGRWLGHLGRLLPGCGEPGCCRPSLLEADLVRRGHRPRLWPWLPPSFSSRR</sequence>